<dbReference type="PANTHER" id="PTHR10252:SF54">
    <property type="entry name" value="CHROMATIN ACCESSIBILITY COMPLEX PROTEIN 1"/>
    <property type="match status" value="1"/>
</dbReference>
<dbReference type="Gene3D" id="1.10.20.10">
    <property type="entry name" value="Histone, subunit A"/>
    <property type="match status" value="1"/>
</dbReference>
<dbReference type="PANTHER" id="PTHR10252">
    <property type="entry name" value="HISTONE-LIKE TRANSCRIPTION FACTOR CCAAT-RELATED"/>
    <property type="match status" value="1"/>
</dbReference>
<evidence type="ECO:0000313" key="5">
    <source>
        <dbReference type="EMBL" id="TBU29914.1"/>
    </source>
</evidence>
<dbReference type="Proteomes" id="UP000292957">
    <property type="component" value="Unassembled WGS sequence"/>
</dbReference>
<accession>A0A4Q9MQ66</accession>
<dbReference type="EMBL" id="ML143409">
    <property type="protein sequence ID" value="TBU29914.1"/>
    <property type="molecule type" value="Genomic_DNA"/>
</dbReference>
<evidence type="ECO:0000256" key="1">
    <source>
        <dbReference type="ARBA" id="ARBA00004123"/>
    </source>
</evidence>
<dbReference type="GO" id="GO:0005634">
    <property type="term" value="C:nucleus"/>
    <property type="evidence" value="ECO:0007669"/>
    <property type="project" value="UniProtKB-SubCell"/>
</dbReference>
<feature type="domain" description="Transcription factor CBF/NF-Y/archaeal histone" evidence="4">
    <location>
        <begin position="62"/>
        <end position="124"/>
    </location>
</feature>
<dbReference type="CDD" id="cd23645">
    <property type="entry name" value="HFD_Dpb3-like"/>
    <property type="match status" value="1"/>
</dbReference>
<dbReference type="GO" id="GO:0046982">
    <property type="term" value="F:protein heterodimerization activity"/>
    <property type="evidence" value="ECO:0007669"/>
    <property type="project" value="InterPro"/>
</dbReference>
<reference evidence="5" key="1">
    <citation type="submission" date="2019-01" db="EMBL/GenBank/DDBJ databases">
        <title>Draft genome sequences of three monokaryotic isolates of the white-rot basidiomycete fungus Dichomitus squalens.</title>
        <authorList>
            <consortium name="DOE Joint Genome Institute"/>
            <person name="Lopez S.C."/>
            <person name="Andreopoulos B."/>
            <person name="Pangilinan J."/>
            <person name="Lipzen A."/>
            <person name="Riley R."/>
            <person name="Ahrendt S."/>
            <person name="Ng V."/>
            <person name="Barry K."/>
            <person name="Daum C."/>
            <person name="Grigoriev I.V."/>
            <person name="Hilden K.S."/>
            <person name="Makela M.R."/>
            <person name="de Vries R.P."/>
        </authorList>
    </citation>
    <scope>NUCLEOTIDE SEQUENCE [LARGE SCALE GENOMIC DNA]</scope>
    <source>
        <strain evidence="5">OM18370.1</strain>
    </source>
</reference>
<dbReference type="InterPro" id="IPR003958">
    <property type="entry name" value="CBFA_NFYB_domain"/>
</dbReference>
<evidence type="ECO:0000256" key="3">
    <source>
        <dbReference type="SAM" id="MobiDB-lite"/>
    </source>
</evidence>
<proteinExistence type="predicted"/>
<sequence length="208" mass="22736">MATSPERPQQLVAEEDPAPIEMEPAAEDSQPTGETSTENAKPKKAKSSVSEPLKREPGKSLFPYSRIQKILKEDTELIMVQREAVFAISRATEEFVARLAEACQRAAARDGRATVQHKDLVTCVRRADEFAFLEDLLPWIEPEPASTTKQGKGKSGRTRDDTSKDKKAPTTLDQFVRSGKDDSQEPPGEVLVNEDGTLSGGGPSEEPS</sequence>
<dbReference type="AlphaFoldDB" id="A0A4Q9MQ66"/>
<dbReference type="Pfam" id="PF00808">
    <property type="entry name" value="CBFD_NFYB_HMF"/>
    <property type="match status" value="1"/>
</dbReference>
<dbReference type="InterPro" id="IPR050568">
    <property type="entry name" value="Transcr_DNA_Rep_Reg"/>
</dbReference>
<feature type="region of interest" description="Disordered" evidence="3">
    <location>
        <begin position="1"/>
        <end position="59"/>
    </location>
</feature>
<keyword evidence="2" id="KW-0539">Nucleus</keyword>
<organism evidence="5">
    <name type="scientific">Dichomitus squalens</name>
    <dbReference type="NCBI Taxonomy" id="114155"/>
    <lineage>
        <taxon>Eukaryota</taxon>
        <taxon>Fungi</taxon>
        <taxon>Dikarya</taxon>
        <taxon>Basidiomycota</taxon>
        <taxon>Agaricomycotina</taxon>
        <taxon>Agaricomycetes</taxon>
        <taxon>Polyporales</taxon>
        <taxon>Polyporaceae</taxon>
        <taxon>Dichomitus</taxon>
    </lineage>
</organism>
<gene>
    <name evidence="5" type="ORF">BD311DRAFT_755443</name>
</gene>
<protein>
    <submittedName>
        <fullName evidence="5">Histone-fold-containing protein</fullName>
    </submittedName>
</protein>
<evidence type="ECO:0000259" key="4">
    <source>
        <dbReference type="Pfam" id="PF00808"/>
    </source>
</evidence>
<comment type="subcellular location">
    <subcellularLocation>
        <location evidence="1">Nucleus</location>
    </subcellularLocation>
</comment>
<feature type="region of interest" description="Disordered" evidence="3">
    <location>
        <begin position="143"/>
        <end position="208"/>
    </location>
</feature>
<evidence type="ECO:0000256" key="2">
    <source>
        <dbReference type="ARBA" id="ARBA00023242"/>
    </source>
</evidence>
<feature type="compositionally biased region" description="Gly residues" evidence="3">
    <location>
        <begin position="198"/>
        <end position="208"/>
    </location>
</feature>
<feature type="compositionally biased region" description="Basic and acidic residues" evidence="3">
    <location>
        <begin position="157"/>
        <end position="168"/>
    </location>
</feature>
<dbReference type="InterPro" id="IPR009072">
    <property type="entry name" value="Histone-fold"/>
</dbReference>
<dbReference type="SUPFAM" id="SSF47113">
    <property type="entry name" value="Histone-fold"/>
    <property type="match status" value="1"/>
</dbReference>
<dbReference type="OrthoDB" id="636685at2759"/>
<name>A0A4Q9MQ66_9APHY</name>
<feature type="compositionally biased region" description="Polar residues" evidence="3">
    <location>
        <begin position="29"/>
        <end position="39"/>
    </location>
</feature>